<dbReference type="InterPro" id="IPR036855">
    <property type="entry name" value="Znf_CCCH_sf"/>
</dbReference>
<evidence type="ECO:0000256" key="1">
    <source>
        <dbReference type="ARBA" id="ARBA00022723"/>
    </source>
</evidence>
<keyword evidence="8" id="KW-1185">Reference proteome</keyword>
<evidence type="ECO:0000313" key="8">
    <source>
        <dbReference type="Proteomes" id="UP001208570"/>
    </source>
</evidence>
<feature type="compositionally biased region" description="Basic and acidic residues" evidence="5">
    <location>
        <begin position="212"/>
        <end position="223"/>
    </location>
</feature>
<sequence>MKRPSAGDRMPLDNMLSGSLQSWLDHELEVRGIDAMVYTRYILSILQTDSFEAELGEADFFPPSRKGTVSASCSIPGVVLTKNYYQKGRNSEKKFTVCQNMDSEQRKKSAAVECLLSVSDEDSGIVGLVEELYLKIKAQVSKAEHPVAEVTVDTESSDSVISTSPEDPAERYYAAFPALSDSGDIAKPLVASDDVTCVWPNVGQLSPLASVKDKPETGYKESHWSGLSNSPSRRERPKHQECCPTSSGMKKPASNKNVRVAPCWDDVGRQKQMRGGSQFFRCGSQDRVIKKSPKMSRKKSWPDFERHSQPPFVVPKMPMQSKPPIMVAQGGMDSGVKTTPCRISLQEIFGTEQVREIVPCKTLVVDGQLVRLCATSVNSNNLEKTANVKLHEAPMEELVALKLQQEFQMLSEETQPRCLAGNEEEEEEVTWYTEPIGHLMAGSPQPKLPIFQRNLSEIRRVDNDAKQVASLSATPTCMTLWEDVLDENGVYTGARLSQPCTEPKMLQGRCLDESELEDSSVDSDYVDMTVATHLLHDLFDEAPETEVEDVGVISQEEEINHREVVFDQQGAGVKQKNVEHGETSLDRLNVFKIISCDAKNIMSCAECGQGEDSNPCRYSSPIGMGEEYFVSQYKGCLMPEITQNKVPDDRPLFFVGDQELNNNNSEHTKVGISERWPPVDNCNNDVMYNLFPSFHTSFVSTTSVLVPGYSSIWSVCDGHSSLCIGNACTIGQFPLSGQSKQNMQVGHCIFSIGCQSSWHPIDCNIPASGTSIFRHSAAWQNDIWSDTLMVSPHKLWDVNNVKFVDTDNSVGEMANNYLFNLGFEQEGNTKSDVEFIEGGLYGGTLNSDDAWSTTRSDCSDDEGICDADLTWNDLLSHRESMFQSNSAIELGAWAWNGGGSKMSGSMELLPSETSAFSSEALPPRLPHVQSEPSISQRQLISKPSTKKHRLVQVKHLYKPDTSILKTLGLDSDNDDDYKSDGVKYSPNCHFRPIRTPLNQTASSQHVVSIDDVYIYNDFIPVGGAKKDDDEETATLTGSVMSSSAGSDSYQLYRGDETHAVTFVPRFKLFKQHKLIQTGEHEQDAAAELEQGLSERLLVDMKRVLTIEEEGEELDSGLQGDLTMRDLDRSLELATHTLNGSSSSGTAEDAETIKSVLSTPTPQTIARLWCDNEGQPDFGDNADVQDLQTALPSVNSIWSYDFSGQQSQKHVLNSLFSLPKEGSMVNLEDFSGKEWLFGECLQNDSESQLIAKEPVKGELSAACVDMPDQYIPDVLIEVCASVSSSGMTPGSLPDILLHDCIISEKNPSSADGAEKLGEVKKIDVRDDVIQDHPVSVSCDPNSDNSGDFSAGGEKKGGESDVLPNYVPSDSYNFDYPEWDVATVDSVHDSADEQEPEWLQYDDNVFSDSGEMMFPMDPDFPTDQSGNGSSSGSPVNVTSSVRTVKPPEVPLSQAFYSSDLERSWLQDDVANVYKAARTSKSRNGSNSRPCTFFLEGHCHRVDCRFLHDMSQITCRFWEEGECFKGQSCPFLHGHISTGKKSLDLACDEPECTQKGRDDLMELYKTSTGEFSAVIQQPAPTSNALQCPSRVHSHLVTSSAHSVPEQASMASISQPLMVKRRTESYSNQITCKTNY</sequence>
<dbReference type="Pfam" id="PF15376">
    <property type="entry name" value="DUF4603"/>
    <property type="match status" value="1"/>
</dbReference>
<feature type="region of interest" description="Disordered" evidence="5">
    <location>
        <begin position="1417"/>
        <end position="1439"/>
    </location>
</feature>
<proteinExistence type="predicted"/>
<evidence type="ECO:0000256" key="5">
    <source>
        <dbReference type="SAM" id="MobiDB-lite"/>
    </source>
</evidence>
<gene>
    <name evidence="7" type="ORF">LSH36_966g00041</name>
</gene>
<evidence type="ECO:0000259" key="6">
    <source>
        <dbReference type="PROSITE" id="PS50103"/>
    </source>
</evidence>
<dbReference type="EMBL" id="JAODUP010000966">
    <property type="protein sequence ID" value="KAK2142352.1"/>
    <property type="molecule type" value="Genomic_DNA"/>
</dbReference>
<dbReference type="PANTHER" id="PTHR17611">
    <property type="entry name" value="DNA SEGMENT, CHR 5, ERATO DOI 579, EXPRESSED"/>
    <property type="match status" value="1"/>
</dbReference>
<dbReference type="SMART" id="SM00356">
    <property type="entry name" value="ZnF_C3H1"/>
    <property type="match status" value="2"/>
</dbReference>
<feature type="compositionally biased region" description="Basic and acidic residues" evidence="5">
    <location>
        <begin position="232"/>
        <end position="241"/>
    </location>
</feature>
<dbReference type="Proteomes" id="UP001208570">
    <property type="component" value="Unassembled WGS sequence"/>
</dbReference>
<feature type="region of interest" description="Disordered" evidence="5">
    <location>
        <begin position="291"/>
        <end position="319"/>
    </location>
</feature>
<keyword evidence="2 4" id="KW-0863">Zinc-finger</keyword>
<feature type="compositionally biased region" description="Low complexity" evidence="5">
    <location>
        <begin position="1423"/>
        <end position="1439"/>
    </location>
</feature>
<keyword evidence="3 4" id="KW-0862">Zinc</keyword>
<dbReference type="GO" id="GO:0008270">
    <property type="term" value="F:zinc ion binding"/>
    <property type="evidence" value="ECO:0007669"/>
    <property type="project" value="UniProtKB-KW"/>
</dbReference>
<dbReference type="InterPro" id="IPR027871">
    <property type="entry name" value="DUF4603"/>
</dbReference>
<evidence type="ECO:0000256" key="4">
    <source>
        <dbReference type="PROSITE-ProRule" id="PRU00723"/>
    </source>
</evidence>
<feature type="domain" description="C3H1-type" evidence="6">
    <location>
        <begin position="1506"/>
        <end position="1533"/>
    </location>
</feature>
<dbReference type="Gene3D" id="4.10.1000.10">
    <property type="entry name" value="Zinc finger, CCCH-type"/>
    <property type="match status" value="1"/>
</dbReference>
<feature type="compositionally biased region" description="Polar residues" evidence="5">
    <location>
        <begin position="930"/>
        <end position="940"/>
    </location>
</feature>
<dbReference type="InterPro" id="IPR000571">
    <property type="entry name" value="Znf_CCCH"/>
</dbReference>
<feature type="zinc finger region" description="C3H1-type" evidence="4">
    <location>
        <begin position="1506"/>
        <end position="1533"/>
    </location>
</feature>
<evidence type="ECO:0000313" key="7">
    <source>
        <dbReference type="EMBL" id="KAK2142352.1"/>
    </source>
</evidence>
<reference evidence="7" key="1">
    <citation type="journal article" date="2023" name="Mol. Biol. Evol.">
        <title>Third-Generation Sequencing Reveals the Adaptive Role of the Epigenome in Three Deep-Sea Polychaetes.</title>
        <authorList>
            <person name="Perez M."/>
            <person name="Aroh O."/>
            <person name="Sun Y."/>
            <person name="Lan Y."/>
            <person name="Juniper S.K."/>
            <person name="Young C.R."/>
            <person name="Angers B."/>
            <person name="Qian P.Y."/>
        </authorList>
    </citation>
    <scope>NUCLEOTIDE SEQUENCE</scope>
    <source>
        <strain evidence="7">P08H-3</strain>
    </source>
</reference>
<feature type="region of interest" description="Disordered" evidence="5">
    <location>
        <begin position="915"/>
        <end position="940"/>
    </location>
</feature>
<dbReference type="PANTHER" id="PTHR17611:SF3">
    <property type="entry name" value="DNA SEGMENT, CHR 5, ERATO DOI 579, EXPRESSED"/>
    <property type="match status" value="1"/>
</dbReference>
<evidence type="ECO:0000256" key="2">
    <source>
        <dbReference type="ARBA" id="ARBA00022771"/>
    </source>
</evidence>
<feature type="region of interest" description="Disordered" evidence="5">
    <location>
        <begin position="212"/>
        <end position="254"/>
    </location>
</feature>
<feature type="compositionally biased region" description="Polar residues" evidence="5">
    <location>
        <begin position="1337"/>
        <end position="1346"/>
    </location>
</feature>
<evidence type="ECO:0000256" key="3">
    <source>
        <dbReference type="ARBA" id="ARBA00022833"/>
    </source>
</evidence>
<feature type="region of interest" description="Disordered" evidence="5">
    <location>
        <begin position="1331"/>
        <end position="1361"/>
    </location>
</feature>
<keyword evidence="1 4" id="KW-0479">Metal-binding</keyword>
<comment type="caution">
    <text evidence="7">The sequence shown here is derived from an EMBL/GenBank/DDBJ whole genome shotgun (WGS) entry which is preliminary data.</text>
</comment>
<organism evidence="7 8">
    <name type="scientific">Paralvinella palmiformis</name>
    <dbReference type="NCBI Taxonomy" id="53620"/>
    <lineage>
        <taxon>Eukaryota</taxon>
        <taxon>Metazoa</taxon>
        <taxon>Spiralia</taxon>
        <taxon>Lophotrochozoa</taxon>
        <taxon>Annelida</taxon>
        <taxon>Polychaeta</taxon>
        <taxon>Sedentaria</taxon>
        <taxon>Canalipalpata</taxon>
        <taxon>Terebellida</taxon>
        <taxon>Terebelliformia</taxon>
        <taxon>Alvinellidae</taxon>
        <taxon>Paralvinella</taxon>
    </lineage>
</organism>
<dbReference type="PROSITE" id="PS50103">
    <property type="entry name" value="ZF_C3H1"/>
    <property type="match status" value="2"/>
</dbReference>
<accession>A0AAD9IXD5</accession>
<name>A0AAD9IXD5_9ANNE</name>
<feature type="zinc finger region" description="C3H1-type" evidence="4">
    <location>
        <begin position="1482"/>
        <end position="1505"/>
    </location>
</feature>
<feature type="domain" description="C3H1-type" evidence="6">
    <location>
        <begin position="1482"/>
        <end position="1505"/>
    </location>
</feature>
<dbReference type="SUPFAM" id="SSF90229">
    <property type="entry name" value="CCCH zinc finger"/>
    <property type="match status" value="1"/>
</dbReference>
<protein>
    <recommendedName>
        <fullName evidence="6">C3H1-type domain-containing protein</fullName>
    </recommendedName>
</protein>